<evidence type="ECO:0000256" key="5">
    <source>
        <dbReference type="ARBA" id="ARBA00022833"/>
    </source>
</evidence>
<keyword evidence="5" id="KW-0862">Zinc</keyword>
<dbReference type="Pfam" id="PF00675">
    <property type="entry name" value="Peptidase_M16"/>
    <property type="match status" value="1"/>
</dbReference>
<dbReference type="PROSITE" id="PS00143">
    <property type="entry name" value="INSULINASE"/>
    <property type="match status" value="1"/>
</dbReference>
<evidence type="ECO:0000259" key="8">
    <source>
        <dbReference type="Pfam" id="PF00675"/>
    </source>
</evidence>
<evidence type="ECO:0000256" key="1">
    <source>
        <dbReference type="ARBA" id="ARBA00007261"/>
    </source>
</evidence>
<dbReference type="InterPro" id="IPR001431">
    <property type="entry name" value="Pept_M16_Zn_BS"/>
</dbReference>
<evidence type="ECO:0000256" key="4">
    <source>
        <dbReference type="ARBA" id="ARBA00022801"/>
    </source>
</evidence>
<feature type="transmembrane region" description="Helical" evidence="7">
    <location>
        <begin position="262"/>
        <end position="281"/>
    </location>
</feature>
<dbReference type="Proteomes" id="UP000274504">
    <property type="component" value="Unassembled WGS sequence"/>
</dbReference>
<name>A0A0R3SL04_HYMDI</name>
<dbReference type="InterPro" id="IPR011765">
    <property type="entry name" value="Pept_M16_N"/>
</dbReference>
<evidence type="ECO:0000256" key="6">
    <source>
        <dbReference type="ARBA" id="ARBA00023049"/>
    </source>
</evidence>
<dbReference type="GO" id="GO:0046872">
    <property type="term" value="F:metal ion binding"/>
    <property type="evidence" value="ECO:0007669"/>
    <property type="project" value="UniProtKB-KW"/>
</dbReference>
<evidence type="ECO:0000256" key="7">
    <source>
        <dbReference type="SAM" id="Phobius"/>
    </source>
</evidence>
<evidence type="ECO:0000313" key="12">
    <source>
        <dbReference type="WBParaSite" id="HDID_0000561901-mRNA-1"/>
    </source>
</evidence>
<gene>
    <name evidence="10" type="ORF">HDID_LOCUS5617</name>
</gene>
<keyword evidence="7" id="KW-0472">Membrane</keyword>
<dbReference type="STRING" id="6216.A0A0R3SL04"/>
<evidence type="ECO:0000259" key="9">
    <source>
        <dbReference type="Pfam" id="PF05193"/>
    </source>
</evidence>
<feature type="domain" description="Peptidase M16 N-terminal" evidence="8">
    <location>
        <begin position="39"/>
        <end position="165"/>
    </location>
</feature>
<dbReference type="OrthoDB" id="952271at2759"/>
<dbReference type="GO" id="GO:0051603">
    <property type="term" value="P:proteolysis involved in protein catabolic process"/>
    <property type="evidence" value="ECO:0007669"/>
    <property type="project" value="TreeGrafter"/>
</dbReference>
<dbReference type="InterPro" id="IPR011249">
    <property type="entry name" value="Metalloenz_LuxS/M16"/>
</dbReference>
<keyword evidence="2" id="KW-0645">Protease</keyword>
<dbReference type="Gene3D" id="3.30.830.10">
    <property type="entry name" value="Metalloenzyme, LuxS/M16 peptidase-like"/>
    <property type="match status" value="1"/>
</dbReference>
<comment type="similarity">
    <text evidence="1">Belongs to the peptidase M16 family.</text>
</comment>
<keyword evidence="3" id="KW-0479">Metal-binding</keyword>
<reference evidence="12" key="1">
    <citation type="submission" date="2017-02" db="UniProtKB">
        <authorList>
            <consortium name="WormBaseParasite"/>
        </authorList>
    </citation>
    <scope>IDENTIFICATION</scope>
</reference>
<dbReference type="WBParaSite" id="HDID_0000561901-mRNA-1">
    <property type="protein sequence ID" value="HDID_0000561901-mRNA-1"/>
    <property type="gene ID" value="HDID_0000561901"/>
</dbReference>
<dbReference type="EMBL" id="UYSG01003081">
    <property type="protein sequence ID" value="VDL57935.1"/>
    <property type="molecule type" value="Genomic_DNA"/>
</dbReference>
<dbReference type="PANTHER" id="PTHR43690">
    <property type="entry name" value="NARDILYSIN"/>
    <property type="match status" value="1"/>
</dbReference>
<dbReference type="GO" id="GO:0005829">
    <property type="term" value="C:cytosol"/>
    <property type="evidence" value="ECO:0007669"/>
    <property type="project" value="TreeGrafter"/>
</dbReference>
<dbReference type="GO" id="GO:0043171">
    <property type="term" value="P:peptide catabolic process"/>
    <property type="evidence" value="ECO:0007669"/>
    <property type="project" value="TreeGrafter"/>
</dbReference>
<keyword evidence="7" id="KW-1133">Transmembrane helix</keyword>
<dbReference type="GO" id="GO:0005739">
    <property type="term" value="C:mitochondrion"/>
    <property type="evidence" value="ECO:0007669"/>
    <property type="project" value="TreeGrafter"/>
</dbReference>
<organism evidence="12">
    <name type="scientific">Hymenolepis diminuta</name>
    <name type="common">Rat tapeworm</name>
    <dbReference type="NCBI Taxonomy" id="6216"/>
    <lineage>
        <taxon>Eukaryota</taxon>
        <taxon>Metazoa</taxon>
        <taxon>Spiralia</taxon>
        <taxon>Lophotrochozoa</taxon>
        <taxon>Platyhelminthes</taxon>
        <taxon>Cestoda</taxon>
        <taxon>Eucestoda</taxon>
        <taxon>Cyclophyllidea</taxon>
        <taxon>Hymenolepididae</taxon>
        <taxon>Hymenolepis</taxon>
    </lineage>
</organism>
<dbReference type="AlphaFoldDB" id="A0A0R3SL04"/>
<dbReference type="Pfam" id="PF05193">
    <property type="entry name" value="Peptidase_M16_C"/>
    <property type="match status" value="1"/>
</dbReference>
<reference evidence="10 11" key="2">
    <citation type="submission" date="2018-11" db="EMBL/GenBank/DDBJ databases">
        <authorList>
            <consortium name="Pathogen Informatics"/>
        </authorList>
    </citation>
    <scope>NUCLEOTIDE SEQUENCE [LARGE SCALE GENOMIC DNA]</scope>
</reference>
<dbReference type="FunFam" id="3.30.830.10:FF:000004">
    <property type="entry name" value="Putative insulin-degrading enzyme"/>
    <property type="match status" value="1"/>
</dbReference>
<dbReference type="SUPFAM" id="SSF63411">
    <property type="entry name" value="LuxS/MPP-like metallohydrolase"/>
    <property type="match status" value="1"/>
</dbReference>
<dbReference type="InterPro" id="IPR050626">
    <property type="entry name" value="Peptidase_M16"/>
</dbReference>
<dbReference type="GO" id="GO:0004222">
    <property type="term" value="F:metalloendopeptidase activity"/>
    <property type="evidence" value="ECO:0007669"/>
    <property type="project" value="InterPro"/>
</dbReference>
<evidence type="ECO:0000256" key="2">
    <source>
        <dbReference type="ARBA" id="ARBA00022670"/>
    </source>
</evidence>
<keyword evidence="6" id="KW-0482">Metalloprotease</keyword>
<dbReference type="PANTHER" id="PTHR43690:SF18">
    <property type="entry name" value="INSULIN-DEGRADING ENZYME-RELATED"/>
    <property type="match status" value="1"/>
</dbReference>
<accession>A0A0R3SL04</accession>
<proteinExistence type="inferred from homology"/>
<keyword evidence="7" id="KW-0812">Transmembrane</keyword>
<feature type="domain" description="Peptidase M16 C-terminal" evidence="9">
    <location>
        <begin position="203"/>
        <end position="254"/>
    </location>
</feature>
<dbReference type="InterPro" id="IPR007863">
    <property type="entry name" value="Peptidase_M16_C"/>
</dbReference>
<evidence type="ECO:0000256" key="3">
    <source>
        <dbReference type="ARBA" id="ARBA00022723"/>
    </source>
</evidence>
<evidence type="ECO:0000313" key="11">
    <source>
        <dbReference type="Proteomes" id="UP000274504"/>
    </source>
</evidence>
<protein>
    <submittedName>
        <fullName evidence="12">Peptidase_M16 domain-containing protein</fullName>
    </submittedName>
</protein>
<evidence type="ECO:0000313" key="10">
    <source>
        <dbReference type="EMBL" id="VDL57935.1"/>
    </source>
</evidence>
<keyword evidence="4" id="KW-0378">Hydrolase</keyword>
<sequence>IQFCRKNSSNSIIREEIKITKSENDERLYRIVTLPNQLRVLLISDSRTDKAAACLAVAVGSFSDPVEIPGLAHFCEHMILLGSEKHPEENGYAKFVDSHCGSVNAFTTPTETCYAFDVAPEYLYESLERFSNLFESPLFTESATEREVNAVDSEHAKNYSADNRRVMQVDKLLASQEHDYAKFSTGNKMTLFDNLREKSINVRDELVKFHAKYYSSNIMAVTIVAKESLDEMESRYAPLFVNIPNLNISPKTWSSTPWTKEYLQVCISYFIFVSMLINLSVSSHFIMPSFLPLGGFVTKQQLPNLSH</sequence>